<dbReference type="HOGENOM" id="CLU_005379_3_0_7"/>
<gene>
    <name evidence="3" type="ORF">HMPREF0179_01946</name>
</gene>
<dbReference type="InterPro" id="IPR014149">
    <property type="entry name" value="Conjug-transfer_TrbB"/>
</dbReference>
<proteinExistence type="inferred from homology"/>
<evidence type="ECO:0000313" key="3">
    <source>
        <dbReference type="EMBL" id="EFV44221.1"/>
    </source>
</evidence>
<dbReference type="RefSeq" id="WP_005027684.1">
    <property type="nucleotide sequence ID" value="NZ_KE150238.1"/>
</dbReference>
<dbReference type="Proteomes" id="UP000006034">
    <property type="component" value="Unassembled WGS sequence"/>
</dbReference>
<dbReference type="eggNOG" id="COG4962">
    <property type="taxonomic scope" value="Bacteria"/>
</dbReference>
<organism evidence="3 4">
    <name type="scientific">Bilophila wadsworthia (strain 3_1_6)</name>
    <dbReference type="NCBI Taxonomy" id="563192"/>
    <lineage>
        <taxon>Bacteria</taxon>
        <taxon>Pseudomonadati</taxon>
        <taxon>Thermodesulfobacteriota</taxon>
        <taxon>Desulfovibrionia</taxon>
        <taxon>Desulfovibrionales</taxon>
        <taxon>Desulfovibrionaceae</taxon>
        <taxon>Bilophila</taxon>
    </lineage>
</organism>
<dbReference type="PANTHER" id="PTHR30486:SF6">
    <property type="entry name" value="TYPE IV PILUS RETRACTATION ATPASE PILT"/>
    <property type="match status" value="1"/>
</dbReference>
<dbReference type="GO" id="GO:0005737">
    <property type="term" value="C:cytoplasm"/>
    <property type="evidence" value="ECO:0007669"/>
    <property type="project" value="InterPro"/>
</dbReference>
<dbReference type="GO" id="GO:0016887">
    <property type="term" value="F:ATP hydrolysis activity"/>
    <property type="evidence" value="ECO:0007669"/>
    <property type="project" value="InterPro"/>
</dbReference>
<evidence type="ECO:0000313" key="4">
    <source>
        <dbReference type="Proteomes" id="UP000006034"/>
    </source>
</evidence>
<dbReference type="CDD" id="cd01130">
    <property type="entry name" value="VirB11-like_ATPase"/>
    <property type="match status" value="1"/>
</dbReference>
<sequence length="319" mass="35395">MSSIETSTLYSDWEAKIRSCAGDVINQALDDPLTCDVMVNPDGRIWQERFGEPMKCIGMMESYNLESMIRFLASILNKTVSYEQPQLDGEYPGGFRFSGAIPPIVSSPACTIRKPASRVFTLEEYLESGIITERQKESLCRAVAEHQNTLVVGGTGSGKTTFTNALIAEMVRQFPDERHIIIEDTREIQCAALNVVFFHTTDEVPAEKCLKQGLRFNPTRIHFGEVRDGIALDLLAAWNTGHPGGISTLHANSAKDGLERLSELVSRNPHPPRHIEKAIGKAVQCLVFIAQTPQGRRVKEILTVKGYSSKIQDYDLQAA</sequence>
<comment type="caution">
    <text evidence="3">The sequence shown here is derived from an EMBL/GenBank/DDBJ whole genome shotgun (WGS) entry which is preliminary data.</text>
</comment>
<dbReference type="PANTHER" id="PTHR30486">
    <property type="entry name" value="TWITCHING MOTILITY PROTEIN PILT"/>
    <property type="match status" value="1"/>
</dbReference>
<dbReference type="AlphaFoldDB" id="E5Y6Y3"/>
<protein>
    <submittedName>
        <fullName evidence="3">P-type conjugative transfer ATPase TrbB</fullName>
    </submittedName>
</protein>
<dbReference type="EMBL" id="ADCP02000001">
    <property type="protein sequence ID" value="EFV44221.1"/>
    <property type="molecule type" value="Genomic_DNA"/>
</dbReference>
<evidence type="ECO:0000259" key="2">
    <source>
        <dbReference type="Pfam" id="PF00437"/>
    </source>
</evidence>
<dbReference type="STRING" id="563192.HMPREF0179_01946"/>
<accession>E5Y6Y3</accession>
<dbReference type="InterPro" id="IPR027417">
    <property type="entry name" value="P-loop_NTPase"/>
</dbReference>
<dbReference type="Pfam" id="PF00437">
    <property type="entry name" value="T2SSE"/>
    <property type="match status" value="1"/>
</dbReference>
<dbReference type="GO" id="GO:0005524">
    <property type="term" value="F:ATP binding"/>
    <property type="evidence" value="ECO:0007669"/>
    <property type="project" value="InterPro"/>
</dbReference>
<dbReference type="Gene3D" id="3.40.50.300">
    <property type="entry name" value="P-loop containing nucleotide triphosphate hydrolases"/>
    <property type="match status" value="1"/>
</dbReference>
<dbReference type="OrthoDB" id="9810761at2"/>
<dbReference type="Gene3D" id="3.30.450.90">
    <property type="match status" value="1"/>
</dbReference>
<feature type="domain" description="Bacterial type II secretion system protein E" evidence="2">
    <location>
        <begin position="103"/>
        <end position="269"/>
    </location>
</feature>
<dbReference type="InterPro" id="IPR050921">
    <property type="entry name" value="T4SS_GSP_E_ATPase"/>
</dbReference>
<reference evidence="3 4" key="1">
    <citation type="submission" date="2010-10" db="EMBL/GenBank/DDBJ databases">
        <authorList>
            <consortium name="The Broad Institute Genome Sequencing Platform"/>
            <person name="Ward D."/>
            <person name="Earl A."/>
            <person name="Feldgarden M."/>
            <person name="Young S.K."/>
            <person name="Gargeya S."/>
            <person name="Zeng Q."/>
            <person name="Alvarado L."/>
            <person name="Berlin A."/>
            <person name="Bochicchio J."/>
            <person name="Chapman S.B."/>
            <person name="Chen Z."/>
            <person name="Freedman E."/>
            <person name="Gellesch M."/>
            <person name="Goldberg J."/>
            <person name="Griggs A."/>
            <person name="Gujja S."/>
            <person name="Heilman E."/>
            <person name="Heiman D."/>
            <person name="Howarth C."/>
            <person name="Mehta T."/>
            <person name="Neiman D."/>
            <person name="Pearson M."/>
            <person name="Roberts A."/>
            <person name="Saif S."/>
            <person name="Shea T."/>
            <person name="Shenoy N."/>
            <person name="Sisk P."/>
            <person name="Stolte C."/>
            <person name="Sykes S."/>
            <person name="White J."/>
            <person name="Yandava C."/>
            <person name="Allen-Vercoe E."/>
            <person name="Sibley C."/>
            <person name="Ambrose C.E."/>
            <person name="Strauss J."/>
            <person name="Daigneault M."/>
            <person name="Haas B."/>
            <person name="Nusbaum C."/>
            <person name="Birren B."/>
        </authorList>
    </citation>
    <scope>NUCLEOTIDE SEQUENCE [LARGE SCALE GENOMIC DNA]</scope>
    <source>
        <strain evidence="3 4">3_1_6</strain>
    </source>
</reference>
<reference evidence="3 4" key="2">
    <citation type="submission" date="2013-04" db="EMBL/GenBank/DDBJ databases">
        <title>The Genome Sequence of Bilophila wadsworthia 3_1_6.</title>
        <authorList>
            <consortium name="The Broad Institute Genomics Platform"/>
            <person name="Earl A."/>
            <person name="Ward D."/>
            <person name="Feldgarden M."/>
            <person name="Gevers D."/>
            <person name="Sibley C."/>
            <person name="Strauss J."/>
            <person name="Allen-Vercoe E."/>
            <person name="Walker B."/>
            <person name="Young S."/>
            <person name="Zeng Q."/>
            <person name="Gargeya S."/>
            <person name="Fitzgerald M."/>
            <person name="Haas B."/>
            <person name="Abouelleil A."/>
            <person name="Allen A.W."/>
            <person name="Alvarado L."/>
            <person name="Arachchi H.M."/>
            <person name="Berlin A.M."/>
            <person name="Chapman S.B."/>
            <person name="Gainer-Dewar J."/>
            <person name="Goldberg J."/>
            <person name="Griggs A."/>
            <person name="Gujja S."/>
            <person name="Hansen M."/>
            <person name="Howarth C."/>
            <person name="Imamovic A."/>
            <person name="Ireland A."/>
            <person name="Larimer J."/>
            <person name="McCowan C."/>
            <person name="Murphy C."/>
            <person name="Pearson M."/>
            <person name="Poon T.W."/>
            <person name="Priest M."/>
            <person name="Roberts A."/>
            <person name="Saif S."/>
            <person name="Shea T."/>
            <person name="Sisk P."/>
            <person name="Sykes S."/>
            <person name="Wortman J."/>
            <person name="Nusbaum C."/>
            <person name="Birren B."/>
        </authorList>
    </citation>
    <scope>NUCLEOTIDE SEQUENCE [LARGE SCALE GENOMIC DNA]</scope>
    <source>
        <strain evidence="3 4">3_1_6</strain>
    </source>
</reference>
<comment type="similarity">
    <text evidence="1">Belongs to the GSP E family.</text>
</comment>
<dbReference type="SUPFAM" id="SSF52540">
    <property type="entry name" value="P-loop containing nucleoside triphosphate hydrolases"/>
    <property type="match status" value="1"/>
</dbReference>
<name>E5Y6Y3_BILW3</name>
<dbReference type="NCBIfam" id="TIGR02782">
    <property type="entry name" value="TrbB_P"/>
    <property type="match status" value="1"/>
</dbReference>
<evidence type="ECO:0000256" key="1">
    <source>
        <dbReference type="ARBA" id="ARBA00006611"/>
    </source>
</evidence>
<keyword evidence="4" id="KW-1185">Reference proteome</keyword>
<dbReference type="InterPro" id="IPR001482">
    <property type="entry name" value="T2SS/T4SS_dom"/>
</dbReference>
<dbReference type="GeneID" id="78084219"/>